<keyword evidence="1" id="KW-1133">Transmembrane helix</keyword>
<feature type="transmembrane region" description="Helical" evidence="1">
    <location>
        <begin position="51"/>
        <end position="70"/>
    </location>
</feature>
<evidence type="ECO:0000256" key="1">
    <source>
        <dbReference type="SAM" id="Phobius"/>
    </source>
</evidence>
<name>A0A3A8A739_9HYPH</name>
<sequence>MVDPAGRMARPSGSADRYWVEFVIAMIMLVIAICIGVLAGLTALPDVTLDHVRTFALIATAVGGFALAIWRATIADRSRAIAEERRLNELRRWYLQRYKEALDLILASGPDGQPNSASVTAGVRYLDLIIDELRLEQLPGGYPELVNAIYDTYFSTDLGFNGPPEEQQGE</sequence>
<evidence type="ECO:0000313" key="3">
    <source>
        <dbReference type="Proteomes" id="UP000246132"/>
    </source>
</evidence>
<dbReference type="Proteomes" id="UP000246132">
    <property type="component" value="Unassembled WGS sequence"/>
</dbReference>
<reference evidence="2 3" key="1">
    <citation type="journal article" date="2018" name="Int. J. Syst. Bacteriol.">
        <title>Oceaniradius stylonemae gen. nov., sp. nov., isolated from a red alga, Stylonema cornu-cervi.</title>
        <authorList>
            <person name="Jeong S."/>
        </authorList>
    </citation>
    <scope>NUCLEOTIDE SEQUENCE [LARGE SCALE GENOMIC DNA]</scope>
    <source>
        <strain evidence="2 3">StC1</strain>
    </source>
</reference>
<protein>
    <submittedName>
        <fullName evidence="2">Uncharacterized protein</fullName>
    </submittedName>
</protein>
<keyword evidence="1" id="KW-0472">Membrane</keyword>
<keyword evidence="3" id="KW-1185">Reference proteome</keyword>
<dbReference type="AlphaFoldDB" id="A0A3A8A739"/>
<accession>A0A3A8A739</accession>
<proteinExistence type="predicted"/>
<dbReference type="RefSeq" id="WP_109766315.1">
    <property type="nucleotide sequence ID" value="NZ_JASHJQ010000018.1"/>
</dbReference>
<dbReference type="EMBL" id="QFWV02000008">
    <property type="protein sequence ID" value="RKF05686.1"/>
    <property type="molecule type" value="Genomic_DNA"/>
</dbReference>
<evidence type="ECO:0000313" key="2">
    <source>
        <dbReference type="EMBL" id="RKF05686.1"/>
    </source>
</evidence>
<keyword evidence="1" id="KW-0812">Transmembrane</keyword>
<feature type="transmembrane region" description="Helical" evidence="1">
    <location>
        <begin position="18"/>
        <end position="39"/>
    </location>
</feature>
<comment type="caution">
    <text evidence="2">The sequence shown here is derived from an EMBL/GenBank/DDBJ whole genome shotgun (WGS) entry which is preliminary data.</text>
</comment>
<organism evidence="2 3">
    <name type="scientific">Oceaniradius stylonematis</name>
    <dbReference type="NCBI Taxonomy" id="2184161"/>
    <lineage>
        <taxon>Bacteria</taxon>
        <taxon>Pseudomonadati</taxon>
        <taxon>Pseudomonadota</taxon>
        <taxon>Alphaproteobacteria</taxon>
        <taxon>Hyphomicrobiales</taxon>
        <taxon>Ahrensiaceae</taxon>
        <taxon>Oceaniradius</taxon>
    </lineage>
</organism>
<gene>
    <name evidence="2" type="ORF">DEM25_013845</name>
</gene>